<sequence length="126" mass="13990">MIEKIPDSHANPIRSAVLIENAGLGIALPCKLVDGNQVPMTSAEVFALADSLRIAGHRLHDQEQLARIVPGTVFFHRMYQLHVVAVQNSTGIYFRHCDRDGAIRSEREICCRPLDVLVPVREPEPA</sequence>
<organism evidence="1 2">
    <name type="scientific">Noviherbaspirillum galbum</name>
    <dbReference type="NCBI Taxonomy" id="2709383"/>
    <lineage>
        <taxon>Bacteria</taxon>
        <taxon>Pseudomonadati</taxon>
        <taxon>Pseudomonadota</taxon>
        <taxon>Betaproteobacteria</taxon>
        <taxon>Burkholderiales</taxon>
        <taxon>Oxalobacteraceae</taxon>
        <taxon>Noviherbaspirillum</taxon>
    </lineage>
</organism>
<evidence type="ECO:0000313" key="1">
    <source>
        <dbReference type="EMBL" id="NEX60123.1"/>
    </source>
</evidence>
<evidence type="ECO:0000313" key="2">
    <source>
        <dbReference type="Proteomes" id="UP000482155"/>
    </source>
</evidence>
<reference evidence="1 2" key="1">
    <citation type="submission" date="2020-02" db="EMBL/GenBank/DDBJ databases">
        <authorList>
            <person name="Kim M.K."/>
        </authorList>
    </citation>
    <scope>NUCLEOTIDE SEQUENCE [LARGE SCALE GENOMIC DNA]</scope>
    <source>
        <strain evidence="1 2">17J57-3</strain>
    </source>
</reference>
<proteinExistence type="predicted"/>
<accession>A0A6B3SHI9</accession>
<dbReference type="AlphaFoldDB" id="A0A6B3SHI9"/>
<name>A0A6B3SHI9_9BURK</name>
<protein>
    <submittedName>
        <fullName evidence="1">Uncharacterized protein</fullName>
    </submittedName>
</protein>
<dbReference type="Proteomes" id="UP000482155">
    <property type="component" value="Unassembled WGS sequence"/>
</dbReference>
<dbReference type="EMBL" id="JAAIVB010000011">
    <property type="protein sequence ID" value="NEX60123.1"/>
    <property type="molecule type" value="Genomic_DNA"/>
</dbReference>
<dbReference type="RefSeq" id="WP_163960624.1">
    <property type="nucleotide sequence ID" value="NZ_JAAIVB010000011.1"/>
</dbReference>
<comment type="caution">
    <text evidence="1">The sequence shown here is derived from an EMBL/GenBank/DDBJ whole genome shotgun (WGS) entry which is preliminary data.</text>
</comment>
<keyword evidence="2" id="KW-1185">Reference proteome</keyword>
<gene>
    <name evidence="1" type="ORF">G3574_03440</name>
</gene>